<keyword evidence="3" id="KW-1185">Reference proteome</keyword>
<feature type="compositionally biased region" description="Low complexity" evidence="1">
    <location>
        <begin position="125"/>
        <end position="138"/>
    </location>
</feature>
<proteinExistence type="predicted"/>
<sequence length="274" mass="30700">MMLFIAIALILVGLLCFIYVSLNPNPSSGGDRFGFKSGSRGPRNAGSENEHLISRPNARKGAEILASSKRAPSLEQIEKQKHLESLFVEGRRIPKQNHSSEPSSSFSMAPEYEDVSSIEEEYSETEISSHSSQSGSGIEVLEESPKFSFAGEQKRPEEVREIRFEIEGILYLDQGRELPYERLANKKEELGPDKLKGLKRVGPGKLNESRDSLCFEALNSSYKYSFSEIEKILFFDEGIVLIPSKANYPVPVFFTKETNHLKSYLENSSQTFSG</sequence>
<dbReference type="RefSeq" id="WP_100763228.1">
    <property type="nucleotide sequence ID" value="NZ_NPDS01000006.1"/>
</dbReference>
<reference evidence="2 3" key="1">
    <citation type="submission" date="2017-07" db="EMBL/GenBank/DDBJ databases">
        <title>Leptospira spp. isolated from tropical soils.</title>
        <authorList>
            <person name="Thibeaux R."/>
            <person name="Iraola G."/>
            <person name="Ferres I."/>
            <person name="Bierque E."/>
            <person name="Girault D."/>
            <person name="Soupe-Gilbert M.-E."/>
            <person name="Picardeau M."/>
            <person name="Goarant C."/>
        </authorList>
    </citation>
    <scope>NUCLEOTIDE SEQUENCE [LARGE SCALE GENOMIC DNA]</scope>
    <source>
        <strain evidence="2 3">FH4-C-A1</strain>
    </source>
</reference>
<feature type="region of interest" description="Disordered" evidence="1">
    <location>
        <begin position="33"/>
        <end position="58"/>
    </location>
</feature>
<name>A0ABX4NL54_9LEPT</name>
<feature type="compositionally biased region" description="Acidic residues" evidence="1">
    <location>
        <begin position="111"/>
        <end position="124"/>
    </location>
</feature>
<comment type="caution">
    <text evidence="2">The sequence shown here is derived from an EMBL/GenBank/DDBJ whole genome shotgun (WGS) entry which is preliminary data.</text>
</comment>
<evidence type="ECO:0000256" key="1">
    <source>
        <dbReference type="SAM" id="MobiDB-lite"/>
    </source>
</evidence>
<accession>A0ABX4NL54</accession>
<organism evidence="2 3">
    <name type="scientific">Leptospira barantonii</name>
    <dbReference type="NCBI Taxonomy" id="2023184"/>
    <lineage>
        <taxon>Bacteria</taxon>
        <taxon>Pseudomonadati</taxon>
        <taxon>Spirochaetota</taxon>
        <taxon>Spirochaetia</taxon>
        <taxon>Leptospirales</taxon>
        <taxon>Leptospiraceae</taxon>
        <taxon>Leptospira</taxon>
    </lineage>
</organism>
<feature type="region of interest" description="Disordered" evidence="1">
    <location>
        <begin position="88"/>
        <end position="138"/>
    </location>
</feature>
<dbReference type="Proteomes" id="UP000231879">
    <property type="component" value="Unassembled WGS sequence"/>
</dbReference>
<protein>
    <submittedName>
        <fullName evidence="2">Uncharacterized protein</fullName>
    </submittedName>
</protein>
<gene>
    <name evidence="2" type="ORF">CH367_14530</name>
</gene>
<evidence type="ECO:0000313" key="3">
    <source>
        <dbReference type="Proteomes" id="UP000231879"/>
    </source>
</evidence>
<evidence type="ECO:0000313" key="2">
    <source>
        <dbReference type="EMBL" id="PJZ56661.1"/>
    </source>
</evidence>
<dbReference type="EMBL" id="NPDS01000006">
    <property type="protein sequence ID" value="PJZ56661.1"/>
    <property type="molecule type" value="Genomic_DNA"/>
</dbReference>
<dbReference type="NCBIfam" id="NF047771">
    <property type="entry name" value="LIC_11490_fam"/>
    <property type="match status" value="1"/>
</dbReference>